<reference evidence="4 5" key="1">
    <citation type="submission" date="2019-07" db="EMBL/GenBank/DDBJ databases">
        <title>Whole genome shotgun sequence of Chitinophaga cymbidii NBRC 109752.</title>
        <authorList>
            <person name="Hosoyama A."/>
            <person name="Uohara A."/>
            <person name="Ohji S."/>
            <person name="Ichikawa N."/>
        </authorList>
    </citation>
    <scope>NUCLEOTIDE SEQUENCE [LARGE SCALE GENOMIC DNA]</scope>
    <source>
        <strain evidence="4 5">NBRC 109752</strain>
    </source>
</reference>
<dbReference type="PANTHER" id="PTHR37299">
    <property type="entry name" value="TRANSCRIPTIONAL REGULATOR-RELATED"/>
    <property type="match status" value="1"/>
</dbReference>
<evidence type="ECO:0000256" key="1">
    <source>
        <dbReference type="PROSITE-ProRule" id="PRU00169"/>
    </source>
</evidence>
<protein>
    <submittedName>
        <fullName evidence="4">DNA-binding response regulator</fullName>
    </submittedName>
</protein>
<evidence type="ECO:0000259" key="2">
    <source>
        <dbReference type="PROSITE" id="PS50110"/>
    </source>
</evidence>
<dbReference type="Proteomes" id="UP000321436">
    <property type="component" value="Unassembled WGS sequence"/>
</dbReference>
<evidence type="ECO:0000313" key="5">
    <source>
        <dbReference type="Proteomes" id="UP000321436"/>
    </source>
</evidence>
<evidence type="ECO:0000313" key="4">
    <source>
        <dbReference type="EMBL" id="GEP96655.1"/>
    </source>
</evidence>
<evidence type="ECO:0000259" key="3">
    <source>
        <dbReference type="PROSITE" id="PS50930"/>
    </source>
</evidence>
<dbReference type="Pfam" id="PF00072">
    <property type="entry name" value="Response_reg"/>
    <property type="match status" value="1"/>
</dbReference>
<dbReference type="RefSeq" id="WP_246129943.1">
    <property type="nucleotide sequence ID" value="NZ_BKAU01000002.1"/>
</dbReference>
<dbReference type="InterPro" id="IPR007492">
    <property type="entry name" value="LytTR_DNA-bd_dom"/>
</dbReference>
<dbReference type="InterPro" id="IPR011006">
    <property type="entry name" value="CheY-like_superfamily"/>
</dbReference>
<dbReference type="PROSITE" id="PS50110">
    <property type="entry name" value="RESPONSE_REGULATORY"/>
    <property type="match status" value="1"/>
</dbReference>
<dbReference type="InterPro" id="IPR001789">
    <property type="entry name" value="Sig_transdc_resp-reg_receiver"/>
</dbReference>
<dbReference type="PANTHER" id="PTHR37299:SF1">
    <property type="entry name" value="STAGE 0 SPORULATION PROTEIN A HOMOLOG"/>
    <property type="match status" value="1"/>
</dbReference>
<feature type="modified residue" description="4-aspartylphosphate" evidence="1">
    <location>
        <position position="58"/>
    </location>
</feature>
<dbReference type="EMBL" id="BKAU01000002">
    <property type="protein sequence ID" value="GEP96655.1"/>
    <property type="molecule type" value="Genomic_DNA"/>
</dbReference>
<organism evidence="4 5">
    <name type="scientific">Chitinophaga cymbidii</name>
    <dbReference type="NCBI Taxonomy" id="1096750"/>
    <lineage>
        <taxon>Bacteria</taxon>
        <taxon>Pseudomonadati</taxon>
        <taxon>Bacteroidota</taxon>
        <taxon>Chitinophagia</taxon>
        <taxon>Chitinophagales</taxon>
        <taxon>Chitinophagaceae</taxon>
        <taxon>Chitinophaga</taxon>
    </lineage>
</organism>
<feature type="domain" description="HTH LytTR-type" evidence="3">
    <location>
        <begin position="147"/>
        <end position="254"/>
    </location>
</feature>
<comment type="caution">
    <text evidence="4">The sequence shown here is derived from an EMBL/GenBank/DDBJ whole genome shotgun (WGS) entry which is preliminary data.</text>
</comment>
<proteinExistence type="predicted"/>
<feature type="domain" description="Response regulatory" evidence="2">
    <location>
        <begin position="6"/>
        <end position="118"/>
    </location>
</feature>
<dbReference type="SMART" id="SM00850">
    <property type="entry name" value="LytTR"/>
    <property type="match status" value="1"/>
</dbReference>
<dbReference type="GO" id="GO:0000156">
    <property type="term" value="F:phosphorelay response regulator activity"/>
    <property type="evidence" value="ECO:0007669"/>
    <property type="project" value="InterPro"/>
</dbReference>
<dbReference type="SUPFAM" id="SSF52172">
    <property type="entry name" value="CheY-like"/>
    <property type="match status" value="1"/>
</dbReference>
<keyword evidence="1" id="KW-0597">Phosphoprotein</keyword>
<dbReference type="AlphaFoldDB" id="A0A512RLT0"/>
<dbReference type="PROSITE" id="PS50930">
    <property type="entry name" value="HTH_LYTTR"/>
    <property type="match status" value="1"/>
</dbReference>
<accession>A0A512RLT0</accession>
<gene>
    <name evidence="4" type="ORF">CCY01nite_29150</name>
</gene>
<keyword evidence="4" id="KW-0238">DNA-binding</keyword>
<dbReference type="Pfam" id="PF04397">
    <property type="entry name" value="LytTR"/>
    <property type="match status" value="1"/>
</dbReference>
<dbReference type="GO" id="GO:0003677">
    <property type="term" value="F:DNA binding"/>
    <property type="evidence" value="ECO:0007669"/>
    <property type="project" value="UniProtKB-KW"/>
</dbReference>
<dbReference type="Gene3D" id="2.40.50.1020">
    <property type="entry name" value="LytTr DNA-binding domain"/>
    <property type="match status" value="1"/>
</dbReference>
<dbReference type="SMART" id="SM00448">
    <property type="entry name" value="REC"/>
    <property type="match status" value="1"/>
</dbReference>
<dbReference type="InterPro" id="IPR046947">
    <property type="entry name" value="LytR-like"/>
</dbReference>
<keyword evidence="5" id="KW-1185">Reference proteome</keyword>
<dbReference type="Gene3D" id="3.40.50.2300">
    <property type="match status" value="1"/>
</dbReference>
<sequence>MMKSLRILIIEDEPVNARNLAFVLQDVDAAVEIVATLPSVDASVSWLTDNRCDLIFMDIQLADGLSFEIFNRVNIMQPVVFVSAFDEYALKAFRANGIDYVLKPFLREDIERALDKYKRWTQAPADVTALKNMIQALQQAPVYKRSFLVHYRDRLIPVPVAGIAWFYSKSEVVQACTAERKQYFIDHTLEELQQLLDPADFFRANRQFIVQRKYILEVDFYFNGRLLLNMEAPAPEHILVSKARAPFFRDWMNS</sequence>
<name>A0A512RLT0_9BACT</name>